<dbReference type="PROSITE" id="PS50111">
    <property type="entry name" value="CHEMOTAXIS_TRANSDUC_2"/>
    <property type="match status" value="1"/>
</dbReference>
<keyword evidence="1 2" id="KW-0807">Transducer</keyword>
<dbReference type="AlphaFoldDB" id="A0A0A0IBB0"/>
<organism evidence="6 7">
    <name type="scientific">Clostridium novyi A str. 4552</name>
    <dbReference type="NCBI Taxonomy" id="1444289"/>
    <lineage>
        <taxon>Bacteria</taxon>
        <taxon>Bacillati</taxon>
        <taxon>Bacillota</taxon>
        <taxon>Clostridia</taxon>
        <taxon>Eubacteriales</taxon>
        <taxon>Clostridiaceae</taxon>
        <taxon>Clostridium</taxon>
    </lineage>
</organism>
<feature type="coiled-coil region" evidence="3">
    <location>
        <begin position="95"/>
        <end position="122"/>
    </location>
</feature>
<dbReference type="Proteomes" id="UP000030012">
    <property type="component" value="Unassembled WGS sequence"/>
</dbReference>
<sequence>MNNNNNIKKNYALHTILLIIPCTFILGLITSYILDLHGKKILFNILLYLLSGILIGIFSVIKNIKKFINPSLLVNEFADNIQNNNLKFKIVNKTLTRNNNMIQNLNNVMENLKSTIIDVQLLSTNVTNNSKENNDLLQNSIDKITVSLNSINEIANACYEETLKIKECEEIIYELSKDNNDIITNLTNSKEFSHKALKKINIIKTSVENQEHKMQDTTNASQKAVTSVKEFEAKSREISAIVQVIGNISDQTNLLALNASIEAARAGEYGKGFSVVAEEIRKLAEQSASSVENINSIVTYVQNSVTHTVNEINTVNDAIKDQSSSLLEAIKAFKEVTSIVTHISNDISNSLNSSEVLADNFNATKNKITTITELCQQNANHTNEISLSINEQLDILNKIKDSSNTLLELSYSLENKIKIYEV</sequence>
<dbReference type="RefSeq" id="WP_039254255.1">
    <property type="nucleotide sequence ID" value="NZ_JENJ01000017.1"/>
</dbReference>
<protein>
    <submittedName>
        <fullName evidence="6">Chemotaxis protein</fullName>
    </submittedName>
</protein>
<dbReference type="PANTHER" id="PTHR32089">
    <property type="entry name" value="METHYL-ACCEPTING CHEMOTAXIS PROTEIN MCPB"/>
    <property type="match status" value="1"/>
</dbReference>
<dbReference type="EMBL" id="JENJ01000017">
    <property type="protein sequence ID" value="KGM96900.1"/>
    <property type="molecule type" value="Genomic_DNA"/>
</dbReference>
<evidence type="ECO:0000256" key="3">
    <source>
        <dbReference type="SAM" id="Coils"/>
    </source>
</evidence>
<keyword evidence="3" id="KW-0175">Coiled coil</keyword>
<evidence type="ECO:0000256" key="4">
    <source>
        <dbReference type="SAM" id="Phobius"/>
    </source>
</evidence>
<keyword evidence="4" id="KW-0472">Membrane</keyword>
<dbReference type="GO" id="GO:0007165">
    <property type="term" value="P:signal transduction"/>
    <property type="evidence" value="ECO:0007669"/>
    <property type="project" value="UniProtKB-KW"/>
</dbReference>
<dbReference type="PANTHER" id="PTHR32089:SF112">
    <property type="entry name" value="LYSOZYME-LIKE PROTEIN-RELATED"/>
    <property type="match status" value="1"/>
</dbReference>
<comment type="caution">
    <text evidence="6">The sequence shown here is derived from an EMBL/GenBank/DDBJ whole genome shotgun (WGS) entry which is preliminary data.</text>
</comment>
<feature type="transmembrane region" description="Helical" evidence="4">
    <location>
        <begin position="41"/>
        <end position="61"/>
    </location>
</feature>
<reference evidence="6 7" key="1">
    <citation type="submission" date="2014-01" db="EMBL/GenBank/DDBJ databases">
        <title>Plasmidome dynamics in the species complex Clostridium novyi sensu lato converts strains of independent lineages into distinctly different pathogens.</title>
        <authorList>
            <person name="Skarin H."/>
            <person name="Segerman B."/>
        </authorList>
    </citation>
    <scope>NUCLEOTIDE SEQUENCE [LARGE SCALE GENOMIC DNA]</scope>
    <source>
        <strain evidence="6 7">4552</strain>
    </source>
</reference>
<name>A0A0A0IBB0_CLONO</name>
<evidence type="ECO:0000313" key="6">
    <source>
        <dbReference type="EMBL" id="KGM96900.1"/>
    </source>
</evidence>
<dbReference type="SUPFAM" id="SSF58104">
    <property type="entry name" value="Methyl-accepting chemotaxis protein (MCP) signaling domain"/>
    <property type="match status" value="1"/>
</dbReference>
<accession>A0A0A0IBB0</accession>
<dbReference type="InterPro" id="IPR004089">
    <property type="entry name" value="MCPsignal_dom"/>
</dbReference>
<gene>
    <name evidence="6" type="ORF">Z968_05250</name>
</gene>
<proteinExistence type="predicted"/>
<feature type="transmembrane region" description="Helical" evidence="4">
    <location>
        <begin position="12"/>
        <end position="34"/>
    </location>
</feature>
<evidence type="ECO:0000259" key="5">
    <source>
        <dbReference type="PROSITE" id="PS50111"/>
    </source>
</evidence>
<feature type="domain" description="Methyl-accepting transducer" evidence="5">
    <location>
        <begin position="150"/>
        <end position="393"/>
    </location>
</feature>
<evidence type="ECO:0000313" key="7">
    <source>
        <dbReference type="Proteomes" id="UP000030012"/>
    </source>
</evidence>
<evidence type="ECO:0000256" key="2">
    <source>
        <dbReference type="PROSITE-ProRule" id="PRU00284"/>
    </source>
</evidence>
<dbReference type="Gene3D" id="1.10.287.950">
    <property type="entry name" value="Methyl-accepting chemotaxis protein"/>
    <property type="match status" value="1"/>
</dbReference>
<dbReference type="Pfam" id="PF00015">
    <property type="entry name" value="MCPsignal"/>
    <property type="match status" value="1"/>
</dbReference>
<keyword evidence="4" id="KW-0812">Transmembrane</keyword>
<dbReference type="OrthoDB" id="9816519at2"/>
<dbReference type="SMART" id="SM00283">
    <property type="entry name" value="MA"/>
    <property type="match status" value="1"/>
</dbReference>
<keyword evidence="4" id="KW-1133">Transmembrane helix</keyword>
<dbReference type="GO" id="GO:0016020">
    <property type="term" value="C:membrane"/>
    <property type="evidence" value="ECO:0007669"/>
    <property type="project" value="InterPro"/>
</dbReference>
<evidence type="ECO:0000256" key="1">
    <source>
        <dbReference type="ARBA" id="ARBA00023224"/>
    </source>
</evidence>